<dbReference type="Proteomes" id="UP000431401">
    <property type="component" value="Unassembled WGS sequence"/>
</dbReference>
<protein>
    <recommendedName>
        <fullName evidence="1">AB hydrolase-1 domain-containing protein</fullName>
    </recommendedName>
</protein>
<accession>A0A7K0DPM1</accession>
<dbReference type="Gene3D" id="3.40.50.1820">
    <property type="entry name" value="alpha/beta hydrolase"/>
    <property type="match status" value="1"/>
</dbReference>
<proteinExistence type="predicted"/>
<dbReference type="InterPro" id="IPR000073">
    <property type="entry name" value="AB_hydrolase_1"/>
</dbReference>
<sequence>MTIIETELPVLGNDEPIPVVVDVDGIPISGRFAPAPQPRAVIVALHGGATTSAYYDCPGHPELSLLRTGRAAGFTVIALDRPGYGSSLPFGDQLADGQLRVDLMYGAVDRILGELPRGAGLFVLAHSAGCELAVRMAADAERGADLLGLELSGSGRERQPYADEILSVRPRPDNVKVGKLLWQPGWLYPPEHVGGRLIGANGPRYEGTLVNEWAGEIFPVLGPRVRVPVRFTVADHEQVWRNDPEGMPAVAELFPAVPRLVFATQYHAGHNISVGRTAGAYHLQALAFAEECVVARESGENAGPAVPFNGATAPGQRS</sequence>
<dbReference type="AlphaFoldDB" id="A0A7K0DPM1"/>
<dbReference type="EMBL" id="WEGI01000006">
    <property type="protein sequence ID" value="MQY27679.1"/>
    <property type="molecule type" value="Genomic_DNA"/>
</dbReference>
<dbReference type="GO" id="GO:0003824">
    <property type="term" value="F:catalytic activity"/>
    <property type="evidence" value="ECO:0007669"/>
    <property type="project" value="UniProtKB-ARBA"/>
</dbReference>
<dbReference type="InterPro" id="IPR029058">
    <property type="entry name" value="AB_hydrolase_fold"/>
</dbReference>
<evidence type="ECO:0000259" key="1">
    <source>
        <dbReference type="Pfam" id="PF12697"/>
    </source>
</evidence>
<keyword evidence="3" id="KW-1185">Reference proteome</keyword>
<comment type="caution">
    <text evidence="2">The sequence shown here is derived from an EMBL/GenBank/DDBJ whole genome shotgun (WGS) entry which is preliminary data.</text>
</comment>
<reference evidence="2 3" key="1">
    <citation type="submission" date="2019-10" db="EMBL/GenBank/DDBJ databases">
        <title>Nocardia macrotermitis sp. nov. and Nocardia aurantia sp. nov., isolated from the gut of fungus growing-termite Macrotermes natalensis.</title>
        <authorList>
            <person name="Benndorf R."/>
            <person name="Schwitalla J."/>
            <person name="Martin K."/>
            <person name="De Beer W."/>
            <person name="Kaster A.-K."/>
            <person name="Vollmers J."/>
            <person name="Poulsen M."/>
            <person name="Beemelmanns C."/>
        </authorList>
    </citation>
    <scope>NUCLEOTIDE SEQUENCE [LARGE SCALE GENOMIC DNA]</scope>
    <source>
        <strain evidence="2 3">RB56</strain>
    </source>
</reference>
<gene>
    <name evidence="2" type="ORF">NRB56_32620</name>
</gene>
<name>A0A7K0DPM1_9NOCA</name>
<feature type="domain" description="AB hydrolase-1" evidence="1">
    <location>
        <begin position="42"/>
        <end position="270"/>
    </location>
</feature>
<dbReference type="SUPFAM" id="SSF53474">
    <property type="entry name" value="alpha/beta-Hydrolases"/>
    <property type="match status" value="1"/>
</dbReference>
<dbReference type="RefSeq" id="WP_319943072.1">
    <property type="nucleotide sequence ID" value="NZ_WEGI01000006.1"/>
</dbReference>
<evidence type="ECO:0000313" key="2">
    <source>
        <dbReference type="EMBL" id="MQY27679.1"/>
    </source>
</evidence>
<dbReference type="Pfam" id="PF12697">
    <property type="entry name" value="Abhydrolase_6"/>
    <property type="match status" value="1"/>
</dbReference>
<evidence type="ECO:0000313" key="3">
    <source>
        <dbReference type="Proteomes" id="UP000431401"/>
    </source>
</evidence>
<organism evidence="2 3">
    <name type="scientific">Nocardia aurantia</name>
    <dbReference type="NCBI Taxonomy" id="2585199"/>
    <lineage>
        <taxon>Bacteria</taxon>
        <taxon>Bacillati</taxon>
        <taxon>Actinomycetota</taxon>
        <taxon>Actinomycetes</taxon>
        <taxon>Mycobacteriales</taxon>
        <taxon>Nocardiaceae</taxon>
        <taxon>Nocardia</taxon>
    </lineage>
</organism>